<dbReference type="InterPro" id="IPR035919">
    <property type="entry name" value="EAL_sf"/>
</dbReference>
<evidence type="ECO:0000259" key="9">
    <source>
        <dbReference type="PROSITE" id="PS50887"/>
    </source>
</evidence>
<dbReference type="SUPFAM" id="SSF55073">
    <property type="entry name" value="Nucleotide cyclase"/>
    <property type="match status" value="1"/>
</dbReference>
<accession>A0ABS4KLY4</accession>
<feature type="domain" description="EAL" evidence="7">
    <location>
        <begin position="461"/>
        <end position="704"/>
    </location>
</feature>
<dbReference type="NCBIfam" id="TIGR00254">
    <property type="entry name" value="GGDEF"/>
    <property type="match status" value="1"/>
</dbReference>
<dbReference type="PROSITE" id="PS50883">
    <property type="entry name" value="EAL"/>
    <property type="match status" value="1"/>
</dbReference>
<reference evidence="10 11" key="1">
    <citation type="submission" date="2021-03" db="EMBL/GenBank/DDBJ databases">
        <title>Genomic Encyclopedia of Type Strains, Phase IV (KMG-IV): sequencing the most valuable type-strain genomes for metagenomic binning, comparative biology and taxonomic classification.</title>
        <authorList>
            <person name="Goeker M."/>
        </authorList>
    </citation>
    <scope>NUCLEOTIDE SEQUENCE [LARGE SCALE GENOMIC DNA]</scope>
    <source>
        <strain evidence="10 11">DSM 27512</strain>
    </source>
</reference>
<gene>
    <name evidence="10" type="ORF">J2Z35_002627</name>
</gene>
<dbReference type="SMART" id="SM00267">
    <property type="entry name" value="GGDEF"/>
    <property type="match status" value="1"/>
</dbReference>
<evidence type="ECO:0000256" key="4">
    <source>
        <dbReference type="ARBA" id="ARBA00022989"/>
    </source>
</evidence>
<dbReference type="PANTHER" id="PTHR33121">
    <property type="entry name" value="CYCLIC DI-GMP PHOSPHODIESTERASE PDEF"/>
    <property type="match status" value="1"/>
</dbReference>
<dbReference type="EMBL" id="JAGGLI010000041">
    <property type="protein sequence ID" value="MBP2028797.1"/>
    <property type="molecule type" value="Genomic_DNA"/>
</dbReference>
<dbReference type="InterPro" id="IPR043128">
    <property type="entry name" value="Rev_trsase/Diguanyl_cyclase"/>
</dbReference>
<evidence type="ECO:0000256" key="6">
    <source>
        <dbReference type="SAM" id="Phobius"/>
    </source>
</evidence>
<dbReference type="Pfam" id="PF00990">
    <property type="entry name" value="GGDEF"/>
    <property type="match status" value="1"/>
</dbReference>
<proteinExistence type="predicted"/>
<dbReference type="CDD" id="cd01949">
    <property type="entry name" value="GGDEF"/>
    <property type="match status" value="1"/>
</dbReference>
<evidence type="ECO:0000256" key="1">
    <source>
        <dbReference type="ARBA" id="ARBA00004651"/>
    </source>
</evidence>
<evidence type="ECO:0000256" key="5">
    <source>
        <dbReference type="ARBA" id="ARBA00023136"/>
    </source>
</evidence>
<dbReference type="InterPro" id="IPR050706">
    <property type="entry name" value="Cyclic-di-GMP_PDE-like"/>
</dbReference>
<keyword evidence="11" id="KW-1185">Reference proteome</keyword>
<protein>
    <submittedName>
        <fullName evidence="10">Diguanylate cyclase (GGDEF)-like protein</fullName>
    </submittedName>
</protein>
<dbReference type="CDD" id="cd06225">
    <property type="entry name" value="HAMP"/>
    <property type="match status" value="1"/>
</dbReference>
<evidence type="ECO:0000259" key="8">
    <source>
        <dbReference type="PROSITE" id="PS50885"/>
    </source>
</evidence>
<sequence>MIKRIRKFTIKHRLIIYTFALLFIGIFITGLVSYELAKDGLNRRGETILKNGVKSALAIIEQKQYDVQMGYIELEVAQEQVKELLLGPMQMDGTRPIEGPIDLGKHGYFIIYNTAGDEIMHPFLEGENVWDVVDLNPRGGDFYLVQDKIEKALDGGGFTKYSWSVRNDDEIRDKIVYSEYEPDWGWVVTAGSYMKDFNEEANIILGVTLSISIIMIMIGFLVSYKYIESITRPLIRLEKTMELAKRGDYITIDPLKRQDEIGNLILGYNSMIMAIKSGIERLKEKDEVLYNYAYFDTTTSLPNKLFFKELIEERLKVCDKICQLVLMDIKDFRSINSIYGGDYGDFILKQIAEILKEYENDSIKFARLSGNEFGAWLEGYDNKEATNMIYLLKKFLSKKLSIGGGHHYIEFYFSCSGDMIRPSSFEEYYQNASVALKHAKDLNDMNLLCFQEDMYRKLERSALIKDLAEQAIKRDEFIIHYQKKVDINTKEIVGVEALTRWSSKELGNIPPSEFIPLINNTSLIYGFTEYIMLKALDDLSTIKERFGDEVTVSINIPPNIFYMKSFEEGLKKGIRARGINPKYICLEITEDVFIGDFKKVQTIIKNLREFGVKISLDDFGTGYSSLNYISKFSLDEIKIDKQFIDSIHTDPKTQLLLKSIIDIAKGFEYIVVAEGVESNEQIEALKSIDCSIVQGYIFSRPEPL</sequence>
<feature type="transmembrane region" description="Helical" evidence="6">
    <location>
        <begin position="203"/>
        <end position="227"/>
    </location>
</feature>
<dbReference type="InterPro" id="IPR033480">
    <property type="entry name" value="sCache_2"/>
</dbReference>
<dbReference type="RefSeq" id="WP_209661857.1">
    <property type="nucleotide sequence ID" value="NZ_JAGGLI010000041.1"/>
</dbReference>
<dbReference type="SMART" id="SM00052">
    <property type="entry name" value="EAL"/>
    <property type="match status" value="1"/>
</dbReference>
<dbReference type="SMART" id="SM00304">
    <property type="entry name" value="HAMP"/>
    <property type="match status" value="1"/>
</dbReference>
<dbReference type="Pfam" id="PF17200">
    <property type="entry name" value="sCache_2"/>
    <property type="match status" value="1"/>
</dbReference>
<dbReference type="PROSITE" id="PS50887">
    <property type="entry name" value="GGDEF"/>
    <property type="match status" value="1"/>
</dbReference>
<feature type="domain" description="GGDEF" evidence="9">
    <location>
        <begin position="320"/>
        <end position="453"/>
    </location>
</feature>
<dbReference type="PANTHER" id="PTHR33121:SF70">
    <property type="entry name" value="SIGNALING PROTEIN YKOW"/>
    <property type="match status" value="1"/>
</dbReference>
<dbReference type="SUPFAM" id="SSF158472">
    <property type="entry name" value="HAMP domain-like"/>
    <property type="match status" value="1"/>
</dbReference>
<feature type="domain" description="HAMP" evidence="8">
    <location>
        <begin position="228"/>
        <end position="280"/>
    </location>
</feature>
<dbReference type="InterPro" id="IPR001633">
    <property type="entry name" value="EAL_dom"/>
</dbReference>
<comment type="subcellular location">
    <subcellularLocation>
        <location evidence="1">Cell membrane</location>
        <topology evidence="1">Multi-pass membrane protein</topology>
    </subcellularLocation>
</comment>
<dbReference type="Gene3D" id="6.10.340.10">
    <property type="match status" value="1"/>
</dbReference>
<keyword evidence="3 6" id="KW-0812">Transmembrane</keyword>
<dbReference type="InterPro" id="IPR029787">
    <property type="entry name" value="Nucleotide_cyclase"/>
</dbReference>
<dbReference type="PROSITE" id="PS50885">
    <property type="entry name" value="HAMP"/>
    <property type="match status" value="1"/>
</dbReference>
<dbReference type="InterPro" id="IPR003660">
    <property type="entry name" value="HAMP_dom"/>
</dbReference>
<dbReference type="InterPro" id="IPR000160">
    <property type="entry name" value="GGDEF_dom"/>
</dbReference>
<dbReference type="Gene3D" id="3.20.20.450">
    <property type="entry name" value="EAL domain"/>
    <property type="match status" value="1"/>
</dbReference>
<comment type="caution">
    <text evidence="10">The sequence shown here is derived from an EMBL/GenBank/DDBJ whole genome shotgun (WGS) entry which is preliminary data.</text>
</comment>
<feature type="transmembrane region" description="Helical" evidence="6">
    <location>
        <begin position="14"/>
        <end position="34"/>
    </location>
</feature>
<evidence type="ECO:0000259" key="7">
    <source>
        <dbReference type="PROSITE" id="PS50883"/>
    </source>
</evidence>
<organism evidence="10 11">
    <name type="scientific">Acetoanaerobium pronyense</name>
    <dbReference type="NCBI Taxonomy" id="1482736"/>
    <lineage>
        <taxon>Bacteria</taxon>
        <taxon>Bacillati</taxon>
        <taxon>Bacillota</taxon>
        <taxon>Clostridia</taxon>
        <taxon>Peptostreptococcales</taxon>
        <taxon>Filifactoraceae</taxon>
        <taxon>Acetoanaerobium</taxon>
    </lineage>
</organism>
<dbReference type="Pfam" id="PF00563">
    <property type="entry name" value="EAL"/>
    <property type="match status" value="1"/>
</dbReference>
<dbReference type="CDD" id="cd01948">
    <property type="entry name" value="EAL"/>
    <property type="match status" value="1"/>
</dbReference>
<evidence type="ECO:0000313" key="11">
    <source>
        <dbReference type="Proteomes" id="UP001314903"/>
    </source>
</evidence>
<dbReference type="SUPFAM" id="SSF141868">
    <property type="entry name" value="EAL domain-like"/>
    <property type="match status" value="1"/>
</dbReference>
<keyword evidence="5 6" id="KW-0472">Membrane</keyword>
<dbReference type="Gene3D" id="3.30.450.20">
    <property type="entry name" value="PAS domain"/>
    <property type="match status" value="1"/>
</dbReference>
<keyword evidence="2" id="KW-1003">Cell membrane</keyword>
<dbReference type="Gene3D" id="3.30.70.270">
    <property type="match status" value="1"/>
</dbReference>
<evidence type="ECO:0000313" key="10">
    <source>
        <dbReference type="EMBL" id="MBP2028797.1"/>
    </source>
</evidence>
<name>A0ABS4KLY4_9FIRM</name>
<keyword evidence="4 6" id="KW-1133">Transmembrane helix</keyword>
<evidence type="ECO:0000256" key="2">
    <source>
        <dbReference type="ARBA" id="ARBA00022475"/>
    </source>
</evidence>
<evidence type="ECO:0000256" key="3">
    <source>
        <dbReference type="ARBA" id="ARBA00022692"/>
    </source>
</evidence>
<dbReference type="Proteomes" id="UP001314903">
    <property type="component" value="Unassembled WGS sequence"/>
</dbReference>